<evidence type="ECO:0000256" key="2">
    <source>
        <dbReference type="ARBA" id="ARBA00005179"/>
    </source>
</evidence>
<gene>
    <name evidence="9" type="ORF">RSOLAG22IIIB_04638</name>
</gene>
<dbReference type="InterPro" id="IPR036396">
    <property type="entry name" value="Cyt_P450_sf"/>
</dbReference>
<dbReference type="GO" id="GO:0004497">
    <property type="term" value="F:monooxygenase activity"/>
    <property type="evidence" value="ECO:0007669"/>
    <property type="project" value="UniProtKB-KW"/>
</dbReference>
<comment type="cofactor">
    <cofactor evidence="1">
        <name>heme</name>
        <dbReference type="ChEBI" id="CHEBI:30413"/>
    </cofactor>
</comment>
<evidence type="ECO:0000256" key="6">
    <source>
        <dbReference type="ARBA" id="ARBA00023002"/>
    </source>
</evidence>
<dbReference type="PANTHER" id="PTHR46300">
    <property type="entry name" value="P450, PUTATIVE (EUROFUNG)-RELATED-RELATED"/>
    <property type="match status" value="1"/>
</dbReference>
<dbReference type="GO" id="GO:0005506">
    <property type="term" value="F:iron ion binding"/>
    <property type="evidence" value="ECO:0007669"/>
    <property type="project" value="InterPro"/>
</dbReference>
<dbReference type="GO" id="GO:0020037">
    <property type="term" value="F:heme binding"/>
    <property type="evidence" value="ECO:0007669"/>
    <property type="project" value="InterPro"/>
</dbReference>
<organism evidence="9 10">
    <name type="scientific">Rhizoctonia solani</name>
    <dbReference type="NCBI Taxonomy" id="456999"/>
    <lineage>
        <taxon>Eukaryota</taxon>
        <taxon>Fungi</taxon>
        <taxon>Dikarya</taxon>
        <taxon>Basidiomycota</taxon>
        <taxon>Agaricomycotina</taxon>
        <taxon>Agaricomycetes</taxon>
        <taxon>Cantharellales</taxon>
        <taxon>Ceratobasidiaceae</taxon>
        <taxon>Rhizoctonia</taxon>
    </lineage>
</organism>
<evidence type="ECO:0000256" key="8">
    <source>
        <dbReference type="ARBA" id="ARBA00023033"/>
    </source>
</evidence>
<dbReference type="PANTHER" id="PTHR46300:SF7">
    <property type="entry name" value="P450, PUTATIVE (EUROFUNG)-RELATED"/>
    <property type="match status" value="1"/>
</dbReference>
<evidence type="ECO:0000313" key="10">
    <source>
        <dbReference type="Proteomes" id="UP000044841"/>
    </source>
</evidence>
<dbReference type="SUPFAM" id="SSF48264">
    <property type="entry name" value="Cytochrome P450"/>
    <property type="match status" value="1"/>
</dbReference>
<keyword evidence="10" id="KW-1185">Reference proteome</keyword>
<dbReference type="PRINTS" id="PR00463">
    <property type="entry name" value="EP450I"/>
</dbReference>
<keyword evidence="5" id="KW-0479">Metal-binding</keyword>
<keyword evidence="8" id="KW-0503">Monooxygenase</keyword>
<name>A0A0K6FZG2_9AGAM</name>
<keyword evidence="7" id="KW-0408">Iron</keyword>
<evidence type="ECO:0000256" key="1">
    <source>
        <dbReference type="ARBA" id="ARBA00001971"/>
    </source>
</evidence>
<evidence type="ECO:0000313" key="9">
    <source>
        <dbReference type="EMBL" id="CUA71519.1"/>
    </source>
</evidence>
<dbReference type="InterPro" id="IPR001128">
    <property type="entry name" value="Cyt_P450"/>
</dbReference>
<evidence type="ECO:0000256" key="3">
    <source>
        <dbReference type="ARBA" id="ARBA00010617"/>
    </source>
</evidence>
<comment type="pathway">
    <text evidence="2">Secondary metabolite biosynthesis.</text>
</comment>
<dbReference type="InterPro" id="IPR002401">
    <property type="entry name" value="Cyt_P450_E_grp-I"/>
</dbReference>
<dbReference type="Gene3D" id="1.10.630.10">
    <property type="entry name" value="Cytochrome P450"/>
    <property type="match status" value="2"/>
</dbReference>
<evidence type="ECO:0000256" key="7">
    <source>
        <dbReference type="ARBA" id="ARBA00023004"/>
    </source>
</evidence>
<dbReference type="AlphaFoldDB" id="A0A0K6FZG2"/>
<keyword evidence="4" id="KW-0349">Heme</keyword>
<comment type="similarity">
    <text evidence="3">Belongs to the cytochrome P450 family.</text>
</comment>
<dbReference type="GO" id="GO:0016705">
    <property type="term" value="F:oxidoreductase activity, acting on paired donors, with incorporation or reduction of molecular oxygen"/>
    <property type="evidence" value="ECO:0007669"/>
    <property type="project" value="InterPro"/>
</dbReference>
<evidence type="ECO:0000256" key="4">
    <source>
        <dbReference type="ARBA" id="ARBA00022617"/>
    </source>
</evidence>
<sequence length="369" mass="42101">MYDFDDSRVYTRLVVLNSAEAALELLEKRAALYSDRPPVTMIKDPALMNWPDNAVTIGYNEIWRHYRRTMNVWLNKHSVAQYNDLQDRQAQLLLQQLLLAMDHEQPFEHVKNEILFTVGSSMLQLAYGYEPKSPEDHFLKEVQSTIHNVVSAAMQTNFLVNLFPALLHVPNWFPGTGWKRTGRERGVQQNKAKTEPYEWLRAQIADGTHQPSLLSFLLQDYELLTGLNLEEQDKRLKEIGIALFGAGTDSTASLVANFVATMVLNPRIQARAQLELDTVLGWAVLPRISDQCPGMHFAEAPVFITVASLLATFTFTKKQDSNGEDIIPQIEAERNSIAYELKPFDFQFKPRSEEHRQLILGTNIDEEQG</sequence>
<dbReference type="Pfam" id="PF00067">
    <property type="entry name" value="p450"/>
    <property type="match status" value="1"/>
</dbReference>
<accession>A0A0K6FZG2</accession>
<keyword evidence="6" id="KW-0560">Oxidoreductase</keyword>
<protein>
    <submittedName>
        <fullName evidence="9">O-methylsterigmatocystin oxidoreductase</fullName>
    </submittedName>
</protein>
<proteinExistence type="inferred from homology"/>
<dbReference type="GO" id="GO:0016020">
    <property type="term" value="C:membrane"/>
    <property type="evidence" value="ECO:0007669"/>
    <property type="project" value="UniProtKB-SubCell"/>
</dbReference>
<reference evidence="9 10" key="1">
    <citation type="submission" date="2015-07" db="EMBL/GenBank/DDBJ databases">
        <authorList>
            <person name="Noorani M."/>
        </authorList>
    </citation>
    <scope>NUCLEOTIDE SEQUENCE [LARGE SCALE GENOMIC DNA]</scope>
    <source>
        <strain evidence="9">BBA 69670</strain>
    </source>
</reference>
<dbReference type="Proteomes" id="UP000044841">
    <property type="component" value="Unassembled WGS sequence"/>
</dbReference>
<dbReference type="EMBL" id="CYGV01001245">
    <property type="protein sequence ID" value="CUA71519.1"/>
    <property type="molecule type" value="Genomic_DNA"/>
</dbReference>
<dbReference type="InterPro" id="IPR050364">
    <property type="entry name" value="Cytochrome_P450_fung"/>
</dbReference>
<evidence type="ECO:0000256" key="5">
    <source>
        <dbReference type="ARBA" id="ARBA00022723"/>
    </source>
</evidence>